<sequence length="273" mass="28767">MTEHDPRTVDLEVTVPGTPEQVWDAIATGPGISSWLHPTRVDEHVGGAFGFDMGGSEEAAHGAPQGTVTAYDAPERFATETTWSIGTGSTTLATEWLVSTRDEGTCAVRMVMSGFGAGDDWDDEIDALREGMGVALETLRLYLAHFPGRRPATVQAGTPLGGPAPDAWSRLIGGTGLPEARVGDRIALHGTPALAGTVERLSPGRWHQAAVLLLETPAPGLAGLVAAGRDAHASVHLTFFDGPGIDAAAVADRERPRWHAWLETVATSAEELR</sequence>
<protein>
    <submittedName>
        <fullName evidence="1">SRPBCC domain-containing protein</fullName>
    </submittedName>
</protein>
<dbReference type="Gene3D" id="3.30.530.20">
    <property type="match status" value="1"/>
</dbReference>
<proteinExistence type="predicted"/>
<dbReference type="Proteomes" id="UP001300763">
    <property type="component" value="Unassembled WGS sequence"/>
</dbReference>
<reference evidence="1 2" key="1">
    <citation type="submission" date="2023-02" db="EMBL/GenBank/DDBJ databases">
        <title>Genome sequencing required for Actinomycetospora new species description.</title>
        <authorList>
            <person name="Saimee Y."/>
            <person name="Duangmal K."/>
        </authorList>
    </citation>
    <scope>NUCLEOTIDE SEQUENCE [LARGE SCALE GENOMIC DNA]</scope>
    <source>
        <strain evidence="1 2">DW7H6</strain>
    </source>
</reference>
<dbReference type="EMBL" id="JAQZAO010000002">
    <property type="protein sequence ID" value="MDD7964499.1"/>
    <property type="molecule type" value="Genomic_DNA"/>
</dbReference>
<organism evidence="1 2">
    <name type="scientific">Actinomycetospora lemnae</name>
    <dbReference type="NCBI Taxonomy" id="3019891"/>
    <lineage>
        <taxon>Bacteria</taxon>
        <taxon>Bacillati</taxon>
        <taxon>Actinomycetota</taxon>
        <taxon>Actinomycetes</taxon>
        <taxon>Pseudonocardiales</taxon>
        <taxon>Pseudonocardiaceae</taxon>
        <taxon>Actinomycetospora</taxon>
    </lineage>
</organism>
<dbReference type="InterPro" id="IPR019587">
    <property type="entry name" value="Polyketide_cyclase/dehydratase"/>
</dbReference>
<gene>
    <name evidence="1" type="ORF">PGB27_03980</name>
</gene>
<dbReference type="CDD" id="cd07814">
    <property type="entry name" value="SRPBCC_CalC_Aha1-like"/>
    <property type="match status" value="1"/>
</dbReference>
<dbReference type="RefSeq" id="WP_274199057.1">
    <property type="nucleotide sequence ID" value="NZ_JAQZAO010000002.1"/>
</dbReference>
<evidence type="ECO:0000313" key="2">
    <source>
        <dbReference type="Proteomes" id="UP001300763"/>
    </source>
</evidence>
<keyword evidence="2" id="KW-1185">Reference proteome</keyword>
<name>A0ABT5SNU5_9PSEU</name>
<dbReference type="SUPFAM" id="SSF55961">
    <property type="entry name" value="Bet v1-like"/>
    <property type="match status" value="1"/>
</dbReference>
<dbReference type="Pfam" id="PF10604">
    <property type="entry name" value="Polyketide_cyc2"/>
    <property type="match status" value="1"/>
</dbReference>
<accession>A0ABT5SNU5</accession>
<comment type="caution">
    <text evidence="1">The sequence shown here is derived from an EMBL/GenBank/DDBJ whole genome shotgun (WGS) entry which is preliminary data.</text>
</comment>
<evidence type="ECO:0000313" key="1">
    <source>
        <dbReference type="EMBL" id="MDD7964499.1"/>
    </source>
</evidence>
<dbReference type="InterPro" id="IPR023393">
    <property type="entry name" value="START-like_dom_sf"/>
</dbReference>